<gene>
    <name evidence="1" type="ORF">UFOVP599_29</name>
</gene>
<accession>A0A6J5N2Z0</accession>
<dbReference type="Gene3D" id="1.10.260.40">
    <property type="entry name" value="lambda repressor-like DNA-binding domains"/>
    <property type="match status" value="1"/>
</dbReference>
<evidence type="ECO:0000313" key="1">
    <source>
        <dbReference type="EMBL" id="CAB4151676.1"/>
    </source>
</evidence>
<dbReference type="EMBL" id="LR796556">
    <property type="protein sequence ID" value="CAB4151676.1"/>
    <property type="molecule type" value="Genomic_DNA"/>
</dbReference>
<sequence>MNPSDLLKIEFGSLINLAEKLGIKPQTIYLWNSTKIPFKYLRQIEELSEFRLTRETLRPDLFKKD</sequence>
<protein>
    <submittedName>
        <fullName evidence="1">Bacterial antitoxin YdaS</fullName>
    </submittedName>
</protein>
<organism evidence="1">
    <name type="scientific">uncultured Caudovirales phage</name>
    <dbReference type="NCBI Taxonomy" id="2100421"/>
    <lineage>
        <taxon>Viruses</taxon>
        <taxon>Duplodnaviria</taxon>
        <taxon>Heunggongvirae</taxon>
        <taxon>Uroviricota</taxon>
        <taxon>Caudoviricetes</taxon>
        <taxon>Peduoviridae</taxon>
        <taxon>Maltschvirus</taxon>
        <taxon>Maltschvirus maltsch</taxon>
    </lineage>
</organism>
<name>A0A6J5N2Z0_9CAUD</name>
<dbReference type="InterPro" id="IPR031856">
    <property type="entry name" value="YdaS_toxin-like"/>
</dbReference>
<dbReference type="GO" id="GO:0003677">
    <property type="term" value="F:DNA binding"/>
    <property type="evidence" value="ECO:0007669"/>
    <property type="project" value="InterPro"/>
</dbReference>
<dbReference type="SUPFAM" id="SSF47413">
    <property type="entry name" value="lambda repressor-like DNA-binding domains"/>
    <property type="match status" value="1"/>
</dbReference>
<proteinExistence type="predicted"/>
<dbReference type="Pfam" id="PF15943">
    <property type="entry name" value="YdaS_toxin"/>
    <property type="match status" value="1"/>
</dbReference>
<dbReference type="InterPro" id="IPR010982">
    <property type="entry name" value="Lambda_DNA-bd_dom_sf"/>
</dbReference>
<reference evidence="1" key="1">
    <citation type="submission" date="2020-04" db="EMBL/GenBank/DDBJ databases">
        <authorList>
            <person name="Chiriac C."/>
            <person name="Salcher M."/>
            <person name="Ghai R."/>
            <person name="Kavagutti S V."/>
        </authorList>
    </citation>
    <scope>NUCLEOTIDE SEQUENCE</scope>
</reference>